<dbReference type="AlphaFoldDB" id="A0A8D8WXX6"/>
<dbReference type="EMBL" id="HBUF01235961">
    <property type="protein sequence ID" value="CAG6675241.1"/>
    <property type="molecule type" value="Transcribed_RNA"/>
</dbReference>
<feature type="region of interest" description="Disordered" evidence="1">
    <location>
        <begin position="336"/>
        <end position="361"/>
    </location>
</feature>
<proteinExistence type="predicted"/>
<organism evidence="3">
    <name type="scientific">Cacopsylla melanoneura</name>
    <dbReference type="NCBI Taxonomy" id="428564"/>
    <lineage>
        <taxon>Eukaryota</taxon>
        <taxon>Metazoa</taxon>
        <taxon>Ecdysozoa</taxon>
        <taxon>Arthropoda</taxon>
        <taxon>Hexapoda</taxon>
        <taxon>Insecta</taxon>
        <taxon>Pterygota</taxon>
        <taxon>Neoptera</taxon>
        <taxon>Paraneoptera</taxon>
        <taxon>Hemiptera</taxon>
        <taxon>Sternorrhyncha</taxon>
        <taxon>Psylloidea</taxon>
        <taxon>Psyllidae</taxon>
        <taxon>Psyllinae</taxon>
        <taxon>Cacopsylla</taxon>
    </lineage>
</organism>
<name>A0A8D8WXX6_9HEMI</name>
<feature type="chain" id="PRO_5036262442" evidence="2">
    <location>
        <begin position="23"/>
        <end position="361"/>
    </location>
</feature>
<evidence type="ECO:0000256" key="2">
    <source>
        <dbReference type="SAM" id="SignalP"/>
    </source>
</evidence>
<reference evidence="3" key="1">
    <citation type="submission" date="2021-05" db="EMBL/GenBank/DDBJ databases">
        <authorList>
            <person name="Alioto T."/>
            <person name="Alioto T."/>
            <person name="Gomez Garrido J."/>
        </authorList>
    </citation>
    <scope>NUCLEOTIDE SEQUENCE</scope>
</reference>
<evidence type="ECO:0000313" key="3">
    <source>
        <dbReference type="EMBL" id="CAG6675243.1"/>
    </source>
</evidence>
<feature type="signal peptide" evidence="2">
    <location>
        <begin position="1"/>
        <end position="22"/>
    </location>
</feature>
<accession>A0A8D8WXX6</accession>
<evidence type="ECO:0000256" key="1">
    <source>
        <dbReference type="SAM" id="MobiDB-lite"/>
    </source>
</evidence>
<protein>
    <submittedName>
        <fullName evidence="3">Uncharacterized protein</fullName>
    </submittedName>
</protein>
<dbReference type="EMBL" id="HBUF01235962">
    <property type="protein sequence ID" value="CAG6675243.1"/>
    <property type="molecule type" value="Transcribed_RNA"/>
</dbReference>
<sequence>MCSLVTWLFLAIEVMLVSRACASYGAEEFEVKKTNSTDYNVMDVDYDGDESLSGEEKDNSIIVREFPQSSADVMHFAFLVGCKLGFKSPLNDIKSVRRLEKVDKNNLHLQGAIVIRMKDKEKMMKWVETYRDKRLWTEMWHLDEYEKPTTTTKRMSDKGKEMKGYNVVVNLYPQNFVKEDIMRVVSRIGILMGIKSPLADVKDAYRLQLGNGDKCRPIVIRLKNKAARAKWSKAYNRDKLRKKNQTFVLDEHLIKNTNNLLRDIKKWVLMNDFEAVWSHGPKVFVRKTEDSVVVPLHSLYGYVLDKSPFLRALAQPIDPSSTAMTTVKMSDEQIVEGDDEEDSGSAALVIPPWDPRWKDIK</sequence>
<dbReference type="EMBL" id="HBUF01235960">
    <property type="protein sequence ID" value="CAG6675239.1"/>
    <property type="molecule type" value="Transcribed_RNA"/>
</dbReference>
<dbReference type="EMBL" id="HBUF01362207">
    <property type="protein sequence ID" value="CAG6721465.1"/>
    <property type="molecule type" value="Transcribed_RNA"/>
</dbReference>
<dbReference type="EMBL" id="HBUF01362208">
    <property type="protein sequence ID" value="CAG6721466.1"/>
    <property type="molecule type" value="Transcribed_RNA"/>
</dbReference>
<dbReference type="EMBL" id="HBUF01362206">
    <property type="protein sequence ID" value="CAG6721464.1"/>
    <property type="molecule type" value="Transcribed_RNA"/>
</dbReference>
<keyword evidence="2" id="KW-0732">Signal</keyword>